<protein>
    <submittedName>
        <fullName evidence="5">5-oxoprolinase subunit PxpB</fullName>
        <ecNumber evidence="5">3.5.2.9</ecNumber>
    </submittedName>
</protein>
<keyword evidence="1" id="KW-0547">Nucleotide-binding</keyword>
<dbReference type="Gene3D" id="2.40.100.10">
    <property type="entry name" value="Cyclophilin-like"/>
    <property type="match status" value="1"/>
</dbReference>
<dbReference type="InterPro" id="IPR010016">
    <property type="entry name" value="PxpB"/>
</dbReference>
<gene>
    <name evidence="5" type="primary">pxpB</name>
    <name evidence="5" type="ORF">I7X43_00525</name>
</gene>
<reference evidence="5" key="1">
    <citation type="submission" date="2020-12" db="EMBL/GenBank/DDBJ databases">
        <title>The genome sequence of Inhella sp. 4Y17.</title>
        <authorList>
            <person name="Liu Y."/>
        </authorList>
    </citation>
    <scope>NUCLEOTIDE SEQUENCE</scope>
    <source>
        <strain evidence="5">4Y10</strain>
    </source>
</reference>
<proteinExistence type="predicted"/>
<dbReference type="SUPFAM" id="SSF50891">
    <property type="entry name" value="Cyclophilin-like"/>
    <property type="match status" value="1"/>
</dbReference>
<dbReference type="RefSeq" id="WP_198098935.1">
    <property type="nucleotide sequence ID" value="NZ_JAEDAL010000001.1"/>
</dbReference>
<comment type="caution">
    <text evidence="5">The sequence shown here is derived from an EMBL/GenBank/DDBJ whole genome shotgun (WGS) entry which is preliminary data.</text>
</comment>
<dbReference type="EC" id="3.5.2.9" evidence="5"/>
<keyword evidence="3" id="KW-0067">ATP-binding</keyword>
<dbReference type="Gene3D" id="3.30.1360.40">
    <property type="match status" value="1"/>
</dbReference>
<evidence type="ECO:0000256" key="3">
    <source>
        <dbReference type="ARBA" id="ARBA00022840"/>
    </source>
</evidence>
<sequence>MRLYAVGESCAVLDLDTVPDPVAQRRLWWVAHRLRAQGLGSDVVPGVGNLSIFFDPARDEVEAVLQRLSDTWAAARPRAEAIGALHQLAVRYGGAAGPDLDALACGVGLTPLAVVELHTAAEYTVQCLGFLPGFAYLAGLPAQLHWPRRAQPRTQVPAGAVGIGGGQTGIYPVESPGGWNWIGRCEQALFNAHAESPCLLLPGDRVRFVAESFDA</sequence>
<dbReference type="Proteomes" id="UP000620139">
    <property type="component" value="Unassembled WGS sequence"/>
</dbReference>
<keyword evidence="2 5" id="KW-0378">Hydrolase</keyword>
<keyword evidence="6" id="KW-1185">Reference proteome</keyword>
<dbReference type="PANTHER" id="PTHR34698:SF2">
    <property type="entry name" value="5-OXOPROLINASE SUBUNIT B"/>
    <property type="match status" value="1"/>
</dbReference>
<dbReference type="SUPFAM" id="SSF160467">
    <property type="entry name" value="PH0987 N-terminal domain-like"/>
    <property type="match status" value="1"/>
</dbReference>
<dbReference type="InterPro" id="IPR003833">
    <property type="entry name" value="CT_C_D"/>
</dbReference>
<dbReference type="GO" id="GO:0005524">
    <property type="term" value="F:ATP binding"/>
    <property type="evidence" value="ECO:0007669"/>
    <property type="project" value="UniProtKB-KW"/>
</dbReference>
<dbReference type="Pfam" id="PF02682">
    <property type="entry name" value="CT_C_D"/>
    <property type="match status" value="1"/>
</dbReference>
<feature type="domain" description="Carboxyltransferase" evidence="4">
    <location>
        <begin position="1"/>
        <end position="200"/>
    </location>
</feature>
<evidence type="ECO:0000256" key="2">
    <source>
        <dbReference type="ARBA" id="ARBA00022801"/>
    </source>
</evidence>
<evidence type="ECO:0000256" key="1">
    <source>
        <dbReference type="ARBA" id="ARBA00022741"/>
    </source>
</evidence>
<evidence type="ECO:0000313" key="6">
    <source>
        <dbReference type="Proteomes" id="UP000620139"/>
    </source>
</evidence>
<evidence type="ECO:0000259" key="4">
    <source>
        <dbReference type="SMART" id="SM00796"/>
    </source>
</evidence>
<dbReference type="NCBIfam" id="TIGR00370">
    <property type="entry name" value="5-oxoprolinase subunit PxpB"/>
    <property type="match status" value="1"/>
</dbReference>
<dbReference type="EMBL" id="JAEDAL010000001">
    <property type="protein sequence ID" value="MBH9551316.1"/>
    <property type="molecule type" value="Genomic_DNA"/>
</dbReference>
<organism evidence="5 6">
    <name type="scientific">Inhella gelatinilytica</name>
    <dbReference type="NCBI Taxonomy" id="2795030"/>
    <lineage>
        <taxon>Bacteria</taxon>
        <taxon>Pseudomonadati</taxon>
        <taxon>Pseudomonadota</taxon>
        <taxon>Betaproteobacteria</taxon>
        <taxon>Burkholderiales</taxon>
        <taxon>Sphaerotilaceae</taxon>
        <taxon>Inhella</taxon>
    </lineage>
</organism>
<dbReference type="InterPro" id="IPR029000">
    <property type="entry name" value="Cyclophilin-like_dom_sf"/>
</dbReference>
<name>A0A931NDC7_9BURK</name>
<dbReference type="GO" id="GO:0017168">
    <property type="term" value="F:5-oxoprolinase (ATP-hydrolyzing) activity"/>
    <property type="evidence" value="ECO:0007669"/>
    <property type="project" value="UniProtKB-EC"/>
</dbReference>
<accession>A0A931NDC7</accession>
<dbReference type="PANTHER" id="PTHR34698">
    <property type="entry name" value="5-OXOPROLINASE SUBUNIT B"/>
    <property type="match status" value="1"/>
</dbReference>
<dbReference type="AlphaFoldDB" id="A0A931NDC7"/>
<evidence type="ECO:0000313" key="5">
    <source>
        <dbReference type="EMBL" id="MBH9551316.1"/>
    </source>
</evidence>
<dbReference type="SMART" id="SM00796">
    <property type="entry name" value="AHS1"/>
    <property type="match status" value="1"/>
</dbReference>